<accession>A0A9X2L860</accession>
<evidence type="ECO:0000259" key="5">
    <source>
        <dbReference type="Pfam" id="PF01625"/>
    </source>
</evidence>
<evidence type="ECO:0000313" key="7">
    <source>
        <dbReference type="Proteomes" id="UP001142610"/>
    </source>
</evidence>
<dbReference type="Pfam" id="PF01625">
    <property type="entry name" value="PMSR"/>
    <property type="match status" value="1"/>
</dbReference>
<evidence type="ECO:0000256" key="4">
    <source>
        <dbReference type="ARBA" id="ARBA00048782"/>
    </source>
</evidence>
<name>A0A9X2L860_9PROT</name>
<organism evidence="6 7">
    <name type="scientific">Parvularcula maris</name>
    <dbReference type="NCBI Taxonomy" id="2965077"/>
    <lineage>
        <taxon>Bacteria</taxon>
        <taxon>Pseudomonadati</taxon>
        <taxon>Pseudomonadota</taxon>
        <taxon>Alphaproteobacteria</taxon>
        <taxon>Parvularculales</taxon>
        <taxon>Parvularculaceae</taxon>
        <taxon>Parvularcula</taxon>
    </lineage>
</organism>
<evidence type="ECO:0000256" key="2">
    <source>
        <dbReference type="ARBA" id="ARBA00023002"/>
    </source>
</evidence>
<dbReference type="Proteomes" id="UP001142610">
    <property type="component" value="Unassembled WGS sequence"/>
</dbReference>
<dbReference type="AlphaFoldDB" id="A0A9X2L860"/>
<comment type="catalytic activity">
    <reaction evidence="3">
        <text>L-methionyl-[protein] + [thioredoxin]-disulfide + H2O = L-methionyl-(S)-S-oxide-[protein] + [thioredoxin]-dithiol</text>
        <dbReference type="Rhea" id="RHEA:14217"/>
        <dbReference type="Rhea" id="RHEA-COMP:10698"/>
        <dbReference type="Rhea" id="RHEA-COMP:10700"/>
        <dbReference type="Rhea" id="RHEA-COMP:12313"/>
        <dbReference type="Rhea" id="RHEA-COMP:12315"/>
        <dbReference type="ChEBI" id="CHEBI:15377"/>
        <dbReference type="ChEBI" id="CHEBI:16044"/>
        <dbReference type="ChEBI" id="CHEBI:29950"/>
        <dbReference type="ChEBI" id="CHEBI:44120"/>
        <dbReference type="ChEBI" id="CHEBI:50058"/>
        <dbReference type="EC" id="1.8.4.11"/>
    </reaction>
</comment>
<protein>
    <recommendedName>
        <fullName evidence="1">peptide-methionine (S)-S-oxide reductase</fullName>
        <ecNumber evidence="1">1.8.4.11</ecNumber>
    </recommendedName>
</protein>
<proteinExistence type="predicted"/>
<dbReference type="SUPFAM" id="SSF55068">
    <property type="entry name" value="Peptide methionine sulfoxide reductase"/>
    <property type="match status" value="1"/>
</dbReference>
<feature type="domain" description="Peptide methionine sulphoxide reductase MsrA" evidence="5">
    <location>
        <begin position="8"/>
        <end position="141"/>
    </location>
</feature>
<keyword evidence="2 6" id="KW-0560">Oxidoreductase</keyword>
<dbReference type="InterPro" id="IPR036509">
    <property type="entry name" value="Met_Sox_Rdtase_MsrA_sf"/>
</dbReference>
<sequence>MKINELGLGGGCHWCTEAVFQSLRGVSDVRQGFLWSDPPDDAPSEGVLLQVDREIIPLAALLEIHLRTHASGSDHSMREKYRSAVYVTNEEMAGEVTAVLGGVASSLGFEPVTKVLPLRGFQLNEKRFLNYRRSRPDAPFCRTYIDPKLALLRREYTEYIES</sequence>
<dbReference type="EMBL" id="JANIBC010000002">
    <property type="protein sequence ID" value="MCQ8184736.1"/>
    <property type="molecule type" value="Genomic_DNA"/>
</dbReference>
<comment type="caution">
    <text evidence="6">The sequence shown here is derived from an EMBL/GenBank/DDBJ whole genome shotgun (WGS) entry which is preliminary data.</text>
</comment>
<evidence type="ECO:0000256" key="1">
    <source>
        <dbReference type="ARBA" id="ARBA00012502"/>
    </source>
</evidence>
<dbReference type="PANTHER" id="PTHR43774">
    <property type="entry name" value="PEPTIDE METHIONINE SULFOXIDE REDUCTASE"/>
    <property type="match status" value="1"/>
</dbReference>
<dbReference type="InterPro" id="IPR002569">
    <property type="entry name" value="Met_Sox_Rdtase_MsrA_dom"/>
</dbReference>
<dbReference type="EC" id="1.8.4.11" evidence="1"/>
<gene>
    <name evidence="6" type="ORF">NOG11_04980</name>
</gene>
<dbReference type="GO" id="GO:0008113">
    <property type="term" value="F:peptide-methionine (S)-S-oxide reductase activity"/>
    <property type="evidence" value="ECO:0007669"/>
    <property type="project" value="UniProtKB-EC"/>
</dbReference>
<dbReference type="RefSeq" id="WP_256618586.1">
    <property type="nucleotide sequence ID" value="NZ_JANIBC010000002.1"/>
</dbReference>
<reference evidence="6" key="1">
    <citation type="submission" date="2022-07" db="EMBL/GenBank/DDBJ databases">
        <title>Parvularcula maris sp. nov., an algicidal bacterium isolated from seawater.</title>
        <authorList>
            <person name="Li F."/>
        </authorList>
    </citation>
    <scope>NUCLEOTIDE SEQUENCE</scope>
    <source>
        <strain evidence="6">BGMRC 0090</strain>
    </source>
</reference>
<keyword evidence="7" id="KW-1185">Reference proteome</keyword>
<comment type="catalytic activity">
    <reaction evidence="4">
        <text>[thioredoxin]-disulfide + L-methionine + H2O = L-methionine (S)-S-oxide + [thioredoxin]-dithiol</text>
        <dbReference type="Rhea" id="RHEA:19993"/>
        <dbReference type="Rhea" id="RHEA-COMP:10698"/>
        <dbReference type="Rhea" id="RHEA-COMP:10700"/>
        <dbReference type="ChEBI" id="CHEBI:15377"/>
        <dbReference type="ChEBI" id="CHEBI:29950"/>
        <dbReference type="ChEBI" id="CHEBI:50058"/>
        <dbReference type="ChEBI" id="CHEBI:57844"/>
        <dbReference type="ChEBI" id="CHEBI:58772"/>
        <dbReference type="EC" id="1.8.4.11"/>
    </reaction>
</comment>
<evidence type="ECO:0000313" key="6">
    <source>
        <dbReference type="EMBL" id="MCQ8184736.1"/>
    </source>
</evidence>
<dbReference type="PANTHER" id="PTHR43774:SF1">
    <property type="entry name" value="PEPTIDE METHIONINE SULFOXIDE REDUCTASE MSRA 2"/>
    <property type="match status" value="1"/>
</dbReference>
<evidence type="ECO:0000256" key="3">
    <source>
        <dbReference type="ARBA" id="ARBA00047806"/>
    </source>
</evidence>
<dbReference type="Gene3D" id="3.30.1060.10">
    <property type="entry name" value="Peptide methionine sulphoxide reductase MsrA"/>
    <property type="match status" value="1"/>
</dbReference>